<evidence type="ECO:0000313" key="1">
    <source>
        <dbReference type="EMBL" id="CAB4125422.1"/>
    </source>
</evidence>
<sequence>MISKIFNFFFPKKKTMIQLAKDKILQQNLVISTGIDEIDLVNGQFFLAGILRPRKNYPNFDYLTVLFNSDSVAIKQEEEVLYLFNKQEEIDEIRNALTIVYNSNKKVAIC</sequence>
<gene>
    <name evidence="1" type="ORF">UFOVP53_134</name>
</gene>
<proteinExistence type="predicted"/>
<reference evidence="1" key="1">
    <citation type="submission" date="2020-04" db="EMBL/GenBank/DDBJ databases">
        <authorList>
            <person name="Chiriac C."/>
            <person name="Salcher M."/>
            <person name="Ghai R."/>
            <person name="Kavagutti S V."/>
        </authorList>
    </citation>
    <scope>NUCLEOTIDE SEQUENCE</scope>
</reference>
<protein>
    <submittedName>
        <fullName evidence="1">Uncharacterized protein</fullName>
    </submittedName>
</protein>
<name>A0A6J5KVM9_9CAUD</name>
<accession>A0A6J5KVM9</accession>
<dbReference type="EMBL" id="LR796189">
    <property type="protein sequence ID" value="CAB4125422.1"/>
    <property type="molecule type" value="Genomic_DNA"/>
</dbReference>
<organism evidence="1">
    <name type="scientific">uncultured Caudovirales phage</name>
    <dbReference type="NCBI Taxonomy" id="2100421"/>
    <lineage>
        <taxon>Viruses</taxon>
        <taxon>Duplodnaviria</taxon>
        <taxon>Heunggongvirae</taxon>
        <taxon>Uroviricota</taxon>
        <taxon>Caudoviricetes</taxon>
        <taxon>Peduoviridae</taxon>
        <taxon>Maltschvirus</taxon>
        <taxon>Maltschvirus maltsch</taxon>
    </lineage>
</organism>